<evidence type="ECO:0000256" key="2">
    <source>
        <dbReference type="ARBA" id="ARBA00012528"/>
    </source>
</evidence>
<dbReference type="InterPro" id="IPR036641">
    <property type="entry name" value="HPT_dom_sf"/>
</dbReference>
<dbReference type="PROSITE" id="PS50110">
    <property type="entry name" value="RESPONSE_REGULATORY"/>
    <property type="match status" value="2"/>
</dbReference>
<evidence type="ECO:0000259" key="9">
    <source>
        <dbReference type="PROSITE" id="PS50894"/>
    </source>
</evidence>
<evidence type="ECO:0000256" key="1">
    <source>
        <dbReference type="ARBA" id="ARBA00001946"/>
    </source>
</evidence>
<dbReference type="Pfam" id="PF00072">
    <property type="entry name" value="Response_reg"/>
    <property type="match status" value="2"/>
</dbReference>
<keyword evidence="6" id="KW-0597">Phosphoprotein</keyword>
<dbReference type="GO" id="GO:0005886">
    <property type="term" value="C:plasma membrane"/>
    <property type="evidence" value="ECO:0007669"/>
    <property type="project" value="TreeGrafter"/>
</dbReference>
<dbReference type="EMBL" id="RZHG01000013">
    <property type="protein sequence ID" value="RUR31918.1"/>
    <property type="molecule type" value="Genomic_DNA"/>
</dbReference>
<dbReference type="SMART" id="SM00267">
    <property type="entry name" value="GGDEF"/>
    <property type="match status" value="1"/>
</dbReference>
<feature type="modified residue" description="Phosphohistidine" evidence="5">
    <location>
        <position position="56"/>
    </location>
</feature>
<evidence type="ECO:0000256" key="6">
    <source>
        <dbReference type="PROSITE-ProRule" id="PRU00169"/>
    </source>
</evidence>
<keyword evidence="3" id="KW-0902">Two-component regulatory system</keyword>
<comment type="catalytic activity">
    <reaction evidence="4">
        <text>2 GTP = 3',3'-c-di-GMP + 2 diphosphate</text>
        <dbReference type="Rhea" id="RHEA:24898"/>
        <dbReference type="ChEBI" id="CHEBI:33019"/>
        <dbReference type="ChEBI" id="CHEBI:37565"/>
        <dbReference type="ChEBI" id="CHEBI:58805"/>
        <dbReference type="EC" id="2.7.7.65"/>
    </reaction>
</comment>
<dbReference type="SUPFAM" id="SSF52172">
    <property type="entry name" value="CheY-like"/>
    <property type="match status" value="2"/>
</dbReference>
<comment type="caution">
    <text evidence="10">The sequence shown here is derived from an EMBL/GenBank/DDBJ whole genome shotgun (WGS) entry which is preliminary data.</text>
</comment>
<feature type="domain" description="HPt" evidence="9">
    <location>
        <begin position="12"/>
        <end position="131"/>
    </location>
</feature>
<dbReference type="CDD" id="cd01949">
    <property type="entry name" value="GGDEF"/>
    <property type="match status" value="1"/>
</dbReference>
<dbReference type="Pfam" id="PF01627">
    <property type="entry name" value="Hpt"/>
    <property type="match status" value="1"/>
</dbReference>
<feature type="modified residue" description="4-aspartylphosphate" evidence="6">
    <location>
        <position position="209"/>
    </location>
</feature>
<dbReference type="InterPro" id="IPR029787">
    <property type="entry name" value="Nucleotide_cyclase"/>
</dbReference>
<dbReference type="Proteomes" id="UP000287336">
    <property type="component" value="Unassembled WGS sequence"/>
</dbReference>
<dbReference type="GO" id="GO:0004672">
    <property type="term" value="F:protein kinase activity"/>
    <property type="evidence" value="ECO:0007669"/>
    <property type="project" value="UniProtKB-ARBA"/>
</dbReference>
<dbReference type="GO" id="GO:1902201">
    <property type="term" value="P:negative regulation of bacterial-type flagellum-dependent cell motility"/>
    <property type="evidence" value="ECO:0007669"/>
    <property type="project" value="TreeGrafter"/>
</dbReference>
<evidence type="ECO:0000313" key="11">
    <source>
        <dbReference type="Proteomes" id="UP000287336"/>
    </source>
</evidence>
<reference evidence="10 11" key="1">
    <citation type="submission" date="2018-12" db="EMBL/GenBank/DDBJ databases">
        <title>three novel Halomonas strain isolated from plants.</title>
        <authorList>
            <person name="Sun C."/>
        </authorList>
    </citation>
    <scope>NUCLEOTIDE SEQUENCE [LARGE SCALE GENOMIC DNA]</scope>
    <source>
        <strain evidence="10 11">DSM 19434</strain>
    </source>
</reference>
<gene>
    <name evidence="10" type="ORF">ELY33_06805</name>
</gene>
<accession>A0A433KQR7</accession>
<dbReference type="InterPro" id="IPR050469">
    <property type="entry name" value="Diguanylate_Cyclase"/>
</dbReference>
<proteinExistence type="predicted"/>
<sequence>MSSTAPTLHEKLNQLRQRFIEQLPARLQKTATKWQQSRLSAEAESRLAPDFHRFFHSLKGTGRSLGFERIAMLADQGEELLKATSASADPASADPASADPAFIDPAFIDIDSLIPQLFQQLNEEIAYLQSQNGQQAVLASLNSTEFSSVAPTARSKRQRLIYLCDDETDQVGQLLHHLRCFGHEVVHFEDTESFFNAVITRRPDAVIMDVQFPQGNTAGTETLTSLNRLTGEQLPSIVLSSYGDFYSRLSAVRAGCNGYFTKPIKPLDLMLAIDELTTPLNEEPLRVLVVDDEPEAAAYHSLILEEAGMIVQQVNHPADALSALDCFSPDLLLIDVYMPVCSGEELATIIRQQSAHIGLPIIYLSSETDSQKQLSAMTAGVEAFITKPVTPDELVSAVRLRAERLHLLRSLMTQDSMTGLYNHSTTTDLIGKTLAQAYRDGSQHAMAMLDIDQFKAINDTYGHLAGDQVIITLARLLKTRLRISDIIGRYGGEEFVVLLKGITEKRAAELIDELRHDFERVDFHAGGERFRCTFSAGISSFPSQPSTEALRLSADQALYLAKQQGRNQVVINNDNGAEYSEPGQHGVEKQ</sequence>
<dbReference type="InterPro" id="IPR001789">
    <property type="entry name" value="Sig_transdc_resp-reg_receiver"/>
</dbReference>
<dbReference type="PROSITE" id="PS50894">
    <property type="entry name" value="HPT"/>
    <property type="match status" value="1"/>
</dbReference>
<evidence type="ECO:0000259" key="8">
    <source>
        <dbReference type="PROSITE" id="PS50887"/>
    </source>
</evidence>
<dbReference type="GO" id="GO:0052621">
    <property type="term" value="F:diguanylate cyclase activity"/>
    <property type="evidence" value="ECO:0007669"/>
    <property type="project" value="UniProtKB-EC"/>
</dbReference>
<protein>
    <recommendedName>
        <fullName evidence="2">diguanylate cyclase</fullName>
        <ecNumber evidence="2">2.7.7.65</ecNumber>
    </recommendedName>
</protein>
<dbReference type="NCBIfam" id="TIGR00254">
    <property type="entry name" value="GGDEF"/>
    <property type="match status" value="1"/>
</dbReference>
<dbReference type="InterPro" id="IPR011006">
    <property type="entry name" value="CheY-like_superfamily"/>
</dbReference>
<dbReference type="Gene3D" id="1.20.120.160">
    <property type="entry name" value="HPT domain"/>
    <property type="match status" value="1"/>
</dbReference>
<dbReference type="Gene3D" id="3.30.70.270">
    <property type="match status" value="1"/>
</dbReference>
<feature type="domain" description="GGDEF" evidence="8">
    <location>
        <begin position="442"/>
        <end position="574"/>
    </location>
</feature>
<feature type="domain" description="Response regulatory" evidence="7">
    <location>
        <begin position="160"/>
        <end position="277"/>
    </location>
</feature>
<evidence type="ECO:0000256" key="3">
    <source>
        <dbReference type="ARBA" id="ARBA00023012"/>
    </source>
</evidence>
<feature type="modified residue" description="4-aspartylphosphate" evidence="6">
    <location>
        <position position="335"/>
    </location>
</feature>
<dbReference type="GO" id="GO:0000160">
    <property type="term" value="P:phosphorelay signal transduction system"/>
    <property type="evidence" value="ECO:0007669"/>
    <property type="project" value="UniProtKB-KW"/>
</dbReference>
<dbReference type="GO" id="GO:0043709">
    <property type="term" value="P:cell adhesion involved in single-species biofilm formation"/>
    <property type="evidence" value="ECO:0007669"/>
    <property type="project" value="TreeGrafter"/>
</dbReference>
<dbReference type="FunFam" id="3.30.70.270:FF:000001">
    <property type="entry name" value="Diguanylate cyclase domain protein"/>
    <property type="match status" value="1"/>
</dbReference>
<comment type="cofactor">
    <cofactor evidence="1">
        <name>Mg(2+)</name>
        <dbReference type="ChEBI" id="CHEBI:18420"/>
    </cofactor>
</comment>
<dbReference type="InterPro" id="IPR043128">
    <property type="entry name" value="Rev_trsase/Diguanyl_cyclase"/>
</dbReference>
<dbReference type="CDD" id="cd00156">
    <property type="entry name" value="REC"/>
    <property type="match status" value="2"/>
</dbReference>
<dbReference type="AlphaFoldDB" id="A0A433KQR7"/>
<dbReference type="OrthoDB" id="9812260at2"/>
<evidence type="ECO:0000259" key="7">
    <source>
        <dbReference type="PROSITE" id="PS50110"/>
    </source>
</evidence>
<dbReference type="InterPro" id="IPR000160">
    <property type="entry name" value="GGDEF_dom"/>
</dbReference>
<dbReference type="PROSITE" id="PS50887">
    <property type="entry name" value="GGDEF"/>
    <property type="match status" value="1"/>
</dbReference>
<evidence type="ECO:0000256" key="5">
    <source>
        <dbReference type="PROSITE-ProRule" id="PRU00110"/>
    </source>
</evidence>
<dbReference type="InterPro" id="IPR008207">
    <property type="entry name" value="Sig_transdc_His_kin_Hpt_dom"/>
</dbReference>
<evidence type="ECO:0000256" key="4">
    <source>
        <dbReference type="ARBA" id="ARBA00034247"/>
    </source>
</evidence>
<name>A0A433KQR7_9GAMM</name>
<dbReference type="EC" id="2.7.7.65" evidence="2"/>
<dbReference type="SUPFAM" id="SSF55073">
    <property type="entry name" value="Nucleotide cyclase"/>
    <property type="match status" value="1"/>
</dbReference>
<keyword evidence="11" id="KW-1185">Reference proteome</keyword>
<dbReference type="SMART" id="SM00448">
    <property type="entry name" value="REC"/>
    <property type="match status" value="2"/>
</dbReference>
<evidence type="ECO:0000313" key="10">
    <source>
        <dbReference type="EMBL" id="RUR31918.1"/>
    </source>
</evidence>
<dbReference type="SUPFAM" id="SSF47226">
    <property type="entry name" value="Histidine-containing phosphotransfer domain, HPT domain"/>
    <property type="match status" value="1"/>
</dbReference>
<organism evidence="10 11">
    <name type="scientific">Vreelandella andesensis</name>
    <dbReference type="NCBI Taxonomy" id="447567"/>
    <lineage>
        <taxon>Bacteria</taxon>
        <taxon>Pseudomonadati</taxon>
        <taxon>Pseudomonadota</taxon>
        <taxon>Gammaproteobacteria</taxon>
        <taxon>Oceanospirillales</taxon>
        <taxon>Halomonadaceae</taxon>
        <taxon>Vreelandella</taxon>
    </lineage>
</organism>
<feature type="domain" description="Response regulatory" evidence="7">
    <location>
        <begin position="286"/>
        <end position="402"/>
    </location>
</feature>
<dbReference type="RefSeq" id="WP_126945843.1">
    <property type="nucleotide sequence ID" value="NZ_RZHG01000013.1"/>
</dbReference>
<dbReference type="PANTHER" id="PTHR45138">
    <property type="entry name" value="REGULATORY COMPONENTS OF SENSORY TRANSDUCTION SYSTEM"/>
    <property type="match status" value="1"/>
</dbReference>
<dbReference type="Gene3D" id="3.40.50.2300">
    <property type="match status" value="2"/>
</dbReference>
<dbReference type="Pfam" id="PF00990">
    <property type="entry name" value="GGDEF"/>
    <property type="match status" value="1"/>
</dbReference>
<dbReference type="PANTHER" id="PTHR45138:SF9">
    <property type="entry name" value="DIGUANYLATE CYCLASE DGCM-RELATED"/>
    <property type="match status" value="1"/>
</dbReference>